<keyword evidence="3" id="KW-0997">Cell inner membrane</keyword>
<evidence type="ECO:0000256" key="3">
    <source>
        <dbReference type="ARBA" id="ARBA00022519"/>
    </source>
</evidence>
<dbReference type="eggNOG" id="COG3610">
    <property type="taxonomic scope" value="Bacteria"/>
</dbReference>
<evidence type="ECO:0000256" key="1">
    <source>
        <dbReference type="ARBA" id="ARBA00004651"/>
    </source>
</evidence>
<evidence type="ECO:0000256" key="8">
    <source>
        <dbReference type="SAM" id="Phobius"/>
    </source>
</evidence>
<dbReference type="EMBL" id="CP001708">
    <property type="protein sequence ID" value="ACV28601.1"/>
    <property type="molecule type" value="Genomic_DNA"/>
</dbReference>
<dbReference type="GO" id="GO:0015744">
    <property type="term" value="P:succinate transport"/>
    <property type="evidence" value="ECO:0007669"/>
    <property type="project" value="TreeGrafter"/>
</dbReference>
<dbReference type="STRING" id="525919.Apre_0555"/>
<dbReference type="OrthoDB" id="9810047at2"/>
<comment type="similarity">
    <text evidence="7">Belongs to the ThrE exporter (TC 2.A.79) family.</text>
</comment>
<evidence type="ECO:0000256" key="7">
    <source>
        <dbReference type="ARBA" id="ARBA00034125"/>
    </source>
</evidence>
<accession>C7RGJ0</accession>
<dbReference type="Pfam" id="PF12821">
    <property type="entry name" value="ThrE_2"/>
    <property type="match status" value="1"/>
</dbReference>
<keyword evidence="6 8" id="KW-0472">Membrane</keyword>
<evidence type="ECO:0000256" key="4">
    <source>
        <dbReference type="ARBA" id="ARBA00022692"/>
    </source>
</evidence>
<keyword evidence="5 8" id="KW-1133">Transmembrane helix</keyword>
<feature type="transmembrane region" description="Helical" evidence="8">
    <location>
        <begin position="77"/>
        <end position="95"/>
    </location>
</feature>
<feature type="transmembrane region" description="Helical" evidence="8">
    <location>
        <begin position="51"/>
        <end position="70"/>
    </location>
</feature>
<gene>
    <name evidence="10" type="ordered locus">Apre_0555</name>
</gene>
<keyword evidence="11" id="KW-1185">Reference proteome</keyword>
<dbReference type="InterPro" id="IPR050539">
    <property type="entry name" value="ThrE_Dicarb/AminoAcid_Exp"/>
</dbReference>
<dbReference type="GO" id="GO:0005886">
    <property type="term" value="C:plasma membrane"/>
    <property type="evidence" value="ECO:0007669"/>
    <property type="project" value="UniProtKB-SubCell"/>
</dbReference>
<evidence type="ECO:0000313" key="10">
    <source>
        <dbReference type="EMBL" id="ACV28601.1"/>
    </source>
</evidence>
<name>C7RGJ0_ANAPD</name>
<dbReference type="HOGENOM" id="CLU_117642_3_0_9"/>
<dbReference type="RefSeq" id="WP_015777512.1">
    <property type="nucleotide sequence ID" value="NC_013171.1"/>
</dbReference>
<evidence type="ECO:0000256" key="5">
    <source>
        <dbReference type="ARBA" id="ARBA00022989"/>
    </source>
</evidence>
<dbReference type="PANTHER" id="PTHR34390">
    <property type="entry name" value="UPF0442 PROTEIN YJJB-RELATED"/>
    <property type="match status" value="1"/>
</dbReference>
<evidence type="ECO:0000259" key="9">
    <source>
        <dbReference type="Pfam" id="PF12821"/>
    </source>
</evidence>
<protein>
    <recommendedName>
        <fullName evidence="9">Threonine/Serine exporter ThrE domain-containing protein</fullName>
    </recommendedName>
</protein>
<dbReference type="Proteomes" id="UP000002294">
    <property type="component" value="Chromosome"/>
</dbReference>
<keyword evidence="2" id="KW-1003">Cell membrane</keyword>
<sequence length="158" mass="17818">MYLQEFIVSSIAAIGFALIFQVPKKPLLISALNAGFGWVIYKMTIAYTGSVYIGTFLSAFVISFISEFCARYFKFPALVFIVPGVINLCPGEAIFNTMKYFINNESALVLLTLSKALAIAGAISFGILLSSSFSRNMKNFRRRKVKRTNYLNYFRRKK</sequence>
<dbReference type="InterPro" id="IPR024528">
    <property type="entry name" value="ThrE_2"/>
</dbReference>
<evidence type="ECO:0000313" key="11">
    <source>
        <dbReference type="Proteomes" id="UP000002294"/>
    </source>
</evidence>
<proteinExistence type="inferred from homology"/>
<keyword evidence="4 8" id="KW-0812">Transmembrane</keyword>
<feature type="transmembrane region" description="Helical" evidence="8">
    <location>
        <begin position="6"/>
        <end position="22"/>
    </location>
</feature>
<evidence type="ECO:0000256" key="2">
    <source>
        <dbReference type="ARBA" id="ARBA00022475"/>
    </source>
</evidence>
<dbReference type="PANTHER" id="PTHR34390:SF1">
    <property type="entry name" value="SUCCINATE TRANSPORTER SUBUNIT YJJB-RELATED"/>
    <property type="match status" value="1"/>
</dbReference>
<feature type="transmembrane region" description="Helical" evidence="8">
    <location>
        <begin position="107"/>
        <end position="133"/>
    </location>
</feature>
<reference evidence="10 11" key="1">
    <citation type="journal article" date="2009" name="Stand. Genomic Sci.">
        <title>Complete genome sequence of Anaerococcus prevotii type strain (PC1).</title>
        <authorList>
            <person name="Labutti K."/>
            <person name="Pukall R."/>
            <person name="Steenblock K."/>
            <person name="Glavina Del Rio T."/>
            <person name="Tice H."/>
            <person name="Copeland A."/>
            <person name="Cheng J.F."/>
            <person name="Lucas S."/>
            <person name="Chen F."/>
            <person name="Nolan M."/>
            <person name="Bruce D."/>
            <person name="Goodwin L."/>
            <person name="Pitluck S."/>
            <person name="Ivanova N."/>
            <person name="Mavromatis K."/>
            <person name="Ovchinnikova G."/>
            <person name="Pati A."/>
            <person name="Chen A."/>
            <person name="Palaniappan K."/>
            <person name="Land M."/>
            <person name="Hauser L."/>
            <person name="Chang Y.J."/>
            <person name="Jeffries C.D."/>
            <person name="Chain P."/>
            <person name="Saunders E."/>
            <person name="Brettin T."/>
            <person name="Detter J.C."/>
            <person name="Han C."/>
            <person name="Goker M."/>
            <person name="Bristow J."/>
            <person name="Eisen J.A."/>
            <person name="Markowitz V."/>
            <person name="Hugenholtz P."/>
            <person name="Kyrpides N.C."/>
            <person name="Klenk H.P."/>
            <person name="Lapidus A."/>
        </authorList>
    </citation>
    <scope>NUCLEOTIDE SEQUENCE [LARGE SCALE GENOMIC DNA]</scope>
    <source>
        <strain evidence="11">ATCC 9321 / DSM 20548 / JCM 6508 / NCTC 11806 / PC1</strain>
    </source>
</reference>
<comment type="subcellular location">
    <subcellularLocation>
        <location evidence="1">Cell membrane</location>
        <topology evidence="1">Multi-pass membrane protein</topology>
    </subcellularLocation>
</comment>
<feature type="domain" description="Threonine/Serine exporter ThrE" evidence="9">
    <location>
        <begin position="6"/>
        <end position="132"/>
    </location>
</feature>
<organism evidence="10 11">
    <name type="scientific">Anaerococcus prevotii (strain ATCC 9321 / DSM 20548 / JCM 6508 / NCTC 11806 / PC1)</name>
    <name type="common">Peptostreptococcus prevotii</name>
    <name type="synonym">Peptococcus prevotii</name>
    <dbReference type="NCBI Taxonomy" id="525919"/>
    <lineage>
        <taxon>Bacteria</taxon>
        <taxon>Bacillati</taxon>
        <taxon>Bacillota</taxon>
        <taxon>Tissierellia</taxon>
        <taxon>Tissierellales</taxon>
        <taxon>Peptoniphilaceae</taxon>
        <taxon>Anaerococcus</taxon>
    </lineage>
</organism>
<dbReference type="AlphaFoldDB" id="C7RGJ0"/>
<dbReference type="KEGG" id="apr:Apre_0555"/>
<evidence type="ECO:0000256" key="6">
    <source>
        <dbReference type="ARBA" id="ARBA00023136"/>
    </source>
</evidence>